<dbReference type="PANTHER" id="PTHR37042">
    <property type="entry name" value="OUTER MEMBRANE PROTEIN RV1973"/>
    <property type="match status" value="1"/>
</dbReference>
<evidence type="ECO:0000313" key="3">
    <source>
        <dbReference type="EMBL" id="ORA34496.1"/>
    </source>
</evidence>
<keyword evidence="4" id="KW-1185">Reference proteome</keyword>
<dbReference type="STRING" id="1927124.BST13_17335"/>
<proteinExistence type="predicted"/>
<protein>
    <recommendedName>
        <fullName evidence="5">Twin-arginine translocation pathway signal</fullName>
    </recommendedName>
</protein>
<dbReference type="GO" id="GO:0016020">
    <property type="term" value="C:membrane"/>
    <property type="evidence" value="ECO:0007669"/>
    <property type="project" value="UniProtKB-SubCell"/>
</dbReference>
<evidence type="ECO:0008006" key="5">
    <source>
        <dbReference type="Google" id="ProtNLM"/>
    </source>
</evidence>
<gene>
    <name evidence="3" type="ORF">BST13_17335</name>
</gene>
<dbReference type="RefSeq" id="WP_083165249.1">
    <property type="nucleotide sequence ID" value="NZ_MVHF01000016.1"/>
</dbReference>
<comment type="caution">
    <text evidence="3">The sequence shown here is derived from an EMBL/GenBank/DDBJ whole genome shotgun (WGS) entry which is preliminary data.</text>
</comment>
<sequence>MAPTALAVSFVLACTAATFIFINQYRSDQQTNPVVADAVVQAATKGTIAVLSYKPDTADTDFSTAKTYLTGDFLSYYDHFVQQVVSPAVHKNGVHTTATVAHAAVVQLQPDEAQVLLFVNQSTASATTTAPSMTASSIKVGLRKVDSEWLISSFDPV</sequence>
<evidence type="ECO:0000256" key="2">
    <source>
        <dbReference type="ARBA" id="ARBA00023136"/>
    </source>
</evidence>
<dbReference type="EMBL" id="MVHF01000016">
    <property type="protein sequence ID" value="ORA34496.1"/>
    <property type="molecule type" value="Genomic_DNA"/>
</dbReference>
<reference evidence="3 4" key="1">
    <citation type="submission" date="2017-02" db="EMBL/GenBank/DDBJ databases">
        <title>The new phylogeny of genus Mycobacterium.</title>
        <authorList>
            <person name="Tortoli E."/>
            <person name="Trovato A."/>
            <person name="Cirillo D.M."/>
        </authorList>
    </citation>
    <scope>NUCLEOTIDE SEQUENCE [LARGE SCALE GENOMIC DNA]</scope>
    <source>
        <strain evidence="3 4">RW6</strain>
    </source>
</reference>
<dbReference type="AlphaFoldDB" id="A0A1X0AXY9"/>
<dbReference type="OrthoDB" id="5196392at2"/>
<evidence type="ECO:0000256" key="1">
    <source>
        <dbReference type="ARBA" id="ARBA00004370"/>
    </source>
</evidence>
<dbReference type="Proteomes" id="UP000192448">
    <property type="component" value="Unassembled WGS sequence"/>
</dbReference>
<dbReference type="PANTHER" id="PTHR37042:SF4">
    <property type="entry name" value="OUTER MEMBRANE PROTEIN RV1973"/>
    <property type="match status" value="1"/>
</dbReference>
<evidence type="ECO:0000313" key="4">
    <source>
        <dbReference type="Proteomes" id="UP000192448"/>
    </source>
</evidence>
<accession>A0A1X0AXY9</accession>
<keyword evidence="2" id="KW-0472">Membrane</keyword>
<organism evidence="3 4">
    <name type="scientific">Mycobacterium aquaticum</name>
    <dbReference type="NCBI Taxonomy" id="1927124"/>
    <lineage>
        <taxon>Bacteria</taxon>
        <taxon>Bacillati</taxon>
        <taxon>Actinomycetota</taxon>
        <taxon>Actinomycetes</taxon>
        <taxon>Mycobacteriales</taxon>
        <taxon>Mycobacteriaceae</taxon>
        <taxon>Mycobacterium</taxon>
    </lineage>
</organism>
<name>A0A1X0AXY9_9MYCO</name>
<comment type="subcellular location">
    <subcellularLocation>
        <location evidence="1">Membrane</location>
    </subcellularLocation>
</comment>